<feature type="region of interest" description="Disordered" evidence="3">
    <location>
        <begin position="142"/>
        <end position="175"/>
    </location>
</feature>
<dbReference type="EMBL" id="MLFT02000012">
    <property type="protein sequence ID" value="PHT31595.1"/>
    <property type="molecule type" value="Genomic_DNA"/>
</dbReference>
<evidence type="ECO:0000259" key="4">
    <source>
        <dbReference type="Pfam" id="PF19055"/>
    </source>
</evidence>
<proteinExistence type="predicted"/>
<evidence type="ECO:0000256" key="1">
    <source>
        <dbReference type="ARBA" id="ARBA00022448"/>
    </source>
</evidence>
<keyword evidence="6" id="KW-1185">Reference proteome</keyword>
<comment type="caution">
    <text evidence="5">The sequence shown here is derived from an EMBL/GenBank/DDBJ whole genome shotgun (WGS) entry which is preliminary data.</text>
</comment>
<evidence type="ECO:0000256" key="3">
    <source>
        <dbReference type="SAM" id="MobiDB-lite"/>
    </source>
</evidence>
<keyword evidence="2" id="KW-0472">Membrane</keyword>
<feature type="compositionally biased region" description="Polar residues" evidence="3">
    <location>
        <begin position="143"/>
        <end position="152"/>
    </location>
</feature>
<feature type="domain" description="ABC transporter family G" evidence="4">
    <location>
        <begin position="160"/>
        <end position="211"/>
    </location>
</feature>
<dbReference type="Gene3D" id="3.80.10.10">
    <property type="entry name" value="Ribonuclease Inhibitor"/>
    <property type="match status" value="1"/>
</dbReference>
<sequence>MEDCPSIYNSLEIRRCDRKEWHLQRLPSLIELYIIHNGSDEEIVVVRIGSCLALFRLTISNLKTFTSQVLKSLTSLEYLDIRNLPQIQSLLEQGLPSSLSELSICHFPILQSLPESAFPSSLSKLTINDCPNLQSLPLKAMPSTKSAPTLESSADGASPATAASDQSGDLPLDVNSNVEKKDRMRLNFLAWSDLSNRKAPGVLFQHKYFLAYLLIIVQDACVYMYI</sequence>
<dbReference type="Pfam" id="PF19055">
    <property type="entry name" value="ABC2_membrane_7"/>
    <property type="match status" value="1"/>
</dbReference>
<evidence type="ECO:0000256" key="2">
    <source>
        <dbReference type="ARBA" id="ARBA00023136"/>
    </source>
</evidence>
<evidence type="ECO:0000313" key="6">
    <source>
        <dbReference type="Proteomes" id="UP000224567"/>
    </source>
</evidence>
<dbReference type="PANTHER" id="PTHR34630">
    <property type="entry name" value="OS11G0677101 PROTEIN"/>
    <property type="match status" value="1"/>
</dbReference>
<dbReference type="Proteomes" id="UP000224567">
    <property type="component" value="Unassembled WGS sequence"/>
</dbReference>
<protein>
    <recommendedName>
        <fullName evidence="4">ABC transporter family G domain-containing protein</fullName>
    </recommendedName>
</protein>
<name>A0A2G2VF22_CAPBA</name>
<dbReference type="SUPFAM" id="SSF52058">
    <property type="entry name" value="L domain-like"/>
    <property type="match status" value="1"/>
</dbReference>
<dbReference type="OrthoDB" id="1436438at2759"/>
<reference evidence="6" key="2">
    <citation type="journal article" date="2017" name="J. Anim. Genet.">
        <title>Multiple reference genome sequences of hot pepper reveal the massive evolution of plant disease resistance genes by retroduplication.</title>
        <authorList>
            <person name="Kim S."/>
            <person name="Park J."/>
            <person name="Yeom S.-I."/>
            <person name="Kim Y.-M."/>
            <person name="Seo E."/>
            <person name="Kim K.-T."/>
            <person name="Kim M.-S."/>
            <person name="Lee J.M."/>
            <person name="Cheong K."/>
            <person name="Shin H.-S."/>
            <person name="Kim S.-B."/>
            <person name="Han K."/>
            <person name="Lee J."/>
            <person name="Park M."/>
            <person name="Lee H.-A."/>
            <person name="Lee H.-Y."/>
            <person name="Lee Y."/>
            <person name="Oh S."/>
            <person name="Lee J.H."/>
            <person name="Choi E."/>
            <person name="Choi E."/>
            <person name="Lee S.E."/>
            <person name="Jeon J."/>
            <person name="Kim H."/>
            <person name="Choi G."/>
            <person name="Song H."/>
            <person name="Lee J."/>
            <person name="Lee S.-C."/>
            <person name="Kwon J.-K."/>
            <person name="Lee H.-Y."/>
            <person name="Koo N."/>
            <person name="Hong Y."/>
            <person name="Kim R.W."/>
            <person name="Kang W.-H."/>
            <person name="Huh J.H."/>
            <person name="Kang B.-C."/>
            <person name="Yang T.-J."/>
            <person name="Lee Y.-H."/>
            <person name="Bennetzen J.L."/>
            <person name="Choi D."/>
        </authorList>
    </citation>
    <scope>NUCLEOTIDE SEQUENCE [LARGE SCALE GENOMIC DNA]</scope>
    <source>
        <strain evidence="6">cv. PBC81</strain>
    </source>
</reference>
<organism evidence="5 6">
    <name type="scientific">Capsicum baccatum</name>
    <name type="common">Peruvian pepper</name>
    <dbReference type="NCBI Taxonomy" id="33114"/>
    <lineage>
        <taxon>Eukaryota</taxon>
        <taxon>Viridiplantae</taxon>
        <taxon>Streptophyta</taxon>
        <taxon>Embryophyta</taxon>
        <taxon>Tracheophyta</taxon>
        <taxon>Spermatophyta</taxon>
        <taxon>Magnoliopsida</taxon>
        <taxon>eudicotyledons</taxon>
        <taxon>Gunneridae</taxon>
        <taxon>Pentapetalae</taxon>
        <taxon>asterids</taxon>
        <taxon>lamiids</taxon>
        <taxon>Solanales</taxon>
        <taxon>Solanaceae</taxon>
        <taxon>Solanoideae</taxon>
        <taxon>Capsiceae</taxon>
        <taxon>Capsicum</taxon>
    </lineage>
</organism>
<dbReference type="GO" id="GO:0140359">
    <property type="term" value="F:ABC-type transporter activity"/>
    <property type="evidence" value="ECO:0007669"/>
    <property type="project" value="InterPro"/>
</dbReference>
<accession>A0A2G2VF22</accession>
<keyword evidence="1" id="KW-0813">Transport</keyword>
<dbReference type="PANTHER" id="PTHR34630:SF101">
    <property type="entry name" value="DISEASE RESISTANCE PROTEIN"/>
    <property type="match status" value="1"/>
</dbReference>
<dbReference type="InterPro" id="IPR043926">
    <property type="entry name" value="ABCG_dom"/>
</dbReference>
<dbReference type="AlphaFoldDB" id="A0A2G2VF22"/>
<dbReference type="InterPro" id="IPR032675">
    <property type="entry name" value="LRR_dom_sf"/>
</dbReference>
<gene>
    <name evidence="5" type="ORF">CQW23_27932</name>
</gene>
<reference evidence="5 6" key="1">
    <citation type="journal article" date="2017" name="Genome Biol.">
        <title>New reference genome sequences of hot pepper reveal the massive evolution of plant disease-resistance genes by retroduplication.</title>
        <authorList>
            <person name="Kim S."/>
            <person name="Park J."/>
            <person name="Yeom S.I."/>
            <person name="Kim Y.M."/>
            <person name="Seo E."/>
            <person name="Kim K.T."/>
            <person name="Kim M.S."/>
            <person name="Lee J.M."/>
            <person name="Cheong K."/>
            <person name="Shin H.S."/>
            <person name="Kim S.B."/>
            <person name="Han K."/>
            <person name="Lee J."/>
            <person name="Park M."/>
            <person name="Lee H.A."/>
            <person name="Lee H.Y."/>
            <person name="Lee Y."/>
            <person name="Oh S."/>
            <person name="Lee J.H."/>
            <person name="Choi E."/>
            <person name="Choi E."/>
            <person name="Lee S.E."/>
            <person name="Jeon J."/>
            <person name="Kim H."/>
            <person name="Choi G."/>
            <person name="Song H."/>
            <person name="Lee J."/>
            <person name="Lee S.C."/>
            <person name="Kwon J.K."/>
            <person name="Lee H.Y."/>
            <person name="Koo N."/>
            <person name="Hong Y."/>
            <person name="Kim R.W."/>
            <person name="Kang W.H."/>
            <person name="Huh J.H."/>
            <person name="Kang B.C."/>
            <person name="Yang T.J."/>
            <person name="Lee Y.H."/>
            <person name="Bennetzen J.L."/>
            <person name="Choi D."/>
        </authorList>
    </citation>
    <scope>NUCLEOTIDE SEQUENCE [LARGE SCALE GENOMIC DNA]</scope>
    <source>
        <strain evidence="6">cv. PBC81</strain>
    </source>
</reference>
<evidence type="ECO:0000313" key="5">
    <source>
        <dbReference type="EMBL" id="PHT31595.1"/>
    </source>
</evidence>